<evidence type="ECO:0000313" key="11">
    <source>
        <dbReference type="Proteomes" id="UP000037712"/>
    </source>
</evidence>
<protein>
    <submittedName>
        <fullName evidence="10">Ferredoxin</fullName>
    </submittedName>
</protein>
<dbReference type="CDD" id="cd00207">
    <property type="entry name" value="fer2"/>
    <property type="match status" value="1"/>
</dbReference>
<dbReference type="InterPro" id="IPR036010">
    <property type="entry name" value="2Fe-2S_ferredoxin-like_sf"/>
</dbReference>
<dbReference type="PROSITE" id="PS51085">
    <property type="entry name" value="2FE2S_FER_2"/>
    <property type="match status" value="1"/>
</dbReference>
<dbReference type="GO" id="GO:0051537">
    <property type="term" value="F:2 iron, 2 sulfur cluster binding"/>
    <property type="evidence" value="ECO:0007669"/>
    <property type="project" value="UniProtKB-KW"/>
</dbReference>
<dbReference type="Pfam" id="PF00111">
    <property type="entry name" value="Fer2"/>
    <property type="match status" value="1"/>
</dbReference>
<evidence type="ECO:0000256" key="5">
    <source>
        <dbReference type="ARBA" id="ARBA00023002"/>
    </source>
</evidence>
<dbReference type="Gene3D" id="3.40.50.80">
    <property type="entry name" value="Nucleotide-binding domain of ferredoxin-NADP reductase (FNR) module"/>
    <property type="match status" value="1"/>
</dbReference>
<evidence type="ECO:0000256" key="2">
    <source>
        <dbReference type="ARBA" id="ARBA00022630"/>
    </source>
</evidence>
<keyword evidence="6" id="KW-0408">Iron</keyword>
<dbReference type="Gene3D" id="3.10.20.30">
    <property type="match status" value="1"/>
</dbReference>
<dbReference type="InterPro" id="IPR006058">
    <property type="entry name" value="2Fe2S_fd_BS"/>
</dbReference>
<dbReference type="EMBL" id="AZYO01000030">
    <property type="protein sequence ID" value="KOS55780.1"/>
    <property type="molecule type" value="Genomic_DNA"/>
</dbReference>
<keyword evidence="5" id="KW-0560">Oxidoreductase</keyword>
<keyword evidence="2" id="KW-0285">Flavoprotein</keyword>
<dbReference type="PATRIC" id="fig|1441923.3.peg.2832"/>
<dbReference type="CDD" id="cd06185">
    <property type="entry name" value="PDR_like"/>
    <property type="match status" value="1"/>
</dbReference>
<keyword evidence="4" id="KW-0479">Metal-binding</keyword>
<dbReference type="InterPro" id="IPR012675">
    <property type="entry name" value="Beta-grasp_dom_sf"/>
</dbReference>
<dbReference type="InterPro" id="IPR017927">
    <property type="entry name" value="FAD-bd_FR_type"/>
</dbReference>
<evidence type="ECO:0000256" key="7">
    <source>
        <dbReference type="ARBA" id="ARBA00023014"/>
    </source>
</evidence>
<dbReference type="GO" id="GO:0046872">
    <property type="term" value="F:metal ion binding"/>
    <property type="evidence" value="ECO:0007669"/>
    <property type="project" value="UniProtKB-KW"/>
</dbReference>
<dbReference type="InterPro" id="IPR001433">
    <property type="entry name" value="OxRdtase_FAD/NAD-bd"/>
</dbReference>
<dbReference type="GO" id="GO:0016491">
    <property type="term" value="F:oxidoreductase activity"/>
    <property type="evidence" value="ECO:0007669"/>
    <property type="project" value="UniProtKB-KW"/>
</dbReference>
<keyword evidence="7" id="KW-0411">Iron-sulfur</keyword>
<evidence type="ECO:0000256" key="1">
    <source>
        <dbReference type="ARBA" id="ARBA00001974"/>
    </source>
</evidence>
<dbReference type="PROSITE" id="PS00197">
    <property type="entry name" value="2FE2S_FER_1"/>
    <property type="match status" value="1"/>
</dbReference>
<evidence type="ECO:0000313" key="10">
    <source>
        <dbReference type="EMBL" id="KOS55780.1"/>
    </source>
</evidence>
<dbReference type="SUPFAM" id="SSF63380">
    <property type="entry name" value="Riboflavin synthase domain-like"/>
    <property type="match status" value="1"/>
</dbReference>
<keyword evidence="3" id="KW-0001">2Fe-2S</keyword>
<dbReference type="PROSITE" id="PS51384">
    <property type="entry name" value="FAD_FR"/>
    <property type="match status" value="1"/>
</dbReference>
<organism evidence="10 11">
    <name type="scientific">Rhodococcus rhodochrous KG-21</name>
    <dbReference type="NCBI Taxonomy" id="1441923"/>
    <lineage>
        <taxon>Bacteria</taxon>
        <taxon>Bacillati</taxon>
        <taxon>Actinomycetota</taxon>
        <taxon>Actinomycetes</taxon>
        <taxon>Mycobacteriales</taxon>
        <taxon>Nocardiaceae</taxon>
        <taxon>Rhodococcus</taxon>
    </lineage>
</organism>
<reference evidence="10 11" key="1">
    <citation type="journal article" date="2015" name="Genome Announc.">
        <title>Draft Genome Sequence of Rhodococcus rhodochrous Strain KG-21, a Soil Isolate from Oil Fields of Krishna-Godavari Basin, India.</title>
        <authorList>
            <person name="Dawar C."/>
            <person name="Aggarwal R.K."/>
        </authorList>
    </citation>
    <scope>NUCLEOTIDE SEQUENCE [LARGE SCALE GENOMIC DNA]</scope>
    <source>
        <strain evidence="10 11">KG-21</strain>
    </source>
</reference>
<reference evidence="11" key="2">
    <citation type="submission" date="2015-01" db="EMBL/GenBank/DDBJ databases">
        <title>Draft genome sequence of potential hydrocarbon metabolising strain of Rhodococcus rhodochrous.</title>
        <authorList>
            <person name="Aggarwal R.K."/>
            <person name="Dawar C."/>
        </authorList>
    </citation>
    <scope>NUCLEOTIDE SEQUENCE [LARGE SCALE GENOMIC DNA]</scope>
    <source>
        <strain evidence="11">KG-21</strain>
    </source>
</reference>
<evidence type="ECO:0000256" key="6">
    <source>
        <dbReference type="ARBA" id="ARBA00023004"/>
    </source>
</evidence>
<dbReference type="InterPro" id="IPR017938">
    <property type="entry name" value="Riboflavin_synthase-like_b-brl"/>
</dbReference>
<dbReference type="PRINTS" id="PR00409">
    <property type="entry name" value="PHDIOXRDTASE"/>
</dbReference>
<dbReference type="InterPro" id="IPR001041">
    <property type="entry name" value="2Fe-2S_ferredoxin-type"/>
</dbReference>
<evidence type="ECO:0000259" key="9">
    <source>
        <dbReference type="PROSITE" id="PS51384"/>
    </source>
</evidence>
<feature type="domain" description="2Fe-2S ferredoxin-type" evidence="8">
    <location>
        <begin position="243"/>
        <end position="328"/>
    </location>
</feature>
<dbReference type="InterPro" id="IPR039261">
    <property type="entry name" value="FNR_nucleotide-bd"/>
</dbReference>
<dbReference type="InterPro" id="IPR050415">
    <property type="entry name" value="MRET"/>
</dbReference>
<comment type="caution">
    <text evidence="10">The sequence shown here is derived from an EMBL/GenBank/DDBJ whole genome shotgun (WGS) entry which is preliminary data.</text>
</comment>
<sequence length="328" mass="34730">MSRGTETLMAASTEVEHSKMRVIGKDALADGVVAVRFADPDGGTVPAWEPGSHIDIVIDESTVRQYSLCGDPADGTCLTVAVLREEDGRGGSRWVHDSLQVGDLVSIAGPRNNFSLEPAQSYLFVAGGIGITPLLPMVRAADAAGADWKLLYGGRTSASMAFADELAARYPGRVELRPQDECGLLDLAAALDSLEDGTGVYCCGPEPLLRAIETACRNRPDVTLHVERFAAKERPSDAVDEAFEVELRKSGTTITVAAGDTVLDAVLRSGVDAPFSCREGTCGTCEAAVLEGVPDHRDSVLTEDEQAANDCMMICVSRSCTPKLALDL</sequence>
<evidence type="ECO:0000256" key="4">
    <source>
        <dbReference type="ARBA" id="ARBA00022723"/>
    </source>
</evidence>
<dbReference type="PANTHER" id="PTHR47354">
    <property type="entry name" value="NADH OXIDOREDUCTASE HCR"/>
    <property type="match status" value="1"/>
</dbReference>
<name>A0A0M9WNM8_RHORH</name>
<gene>
    <name evidence="10" type="ORF">Z051_12905</name>
</gene>
<dbReference type="Proteomes" id="UP000037712">
    <property type="component" value="Unassembled WGS sequence"/>
</dbReference>
<evidence type="ECO:0000256" key="3">
    <source>
        <dbReference type="ARBA" id="ARBA00022714"/>
    </source>
</evidence>
<feature type="domain" description="FAD-binding FR-type" evidence="9">
    <location>
        <begin position="15"/>
        <end position="117"/>
    </location>
</feature>
<evidence type="ECO:0000259" key="8">
    <source>
        <dbReference type="PROSITE" id="PS51085"/>
    </source>
</evidence>
<comment type="cofactor">
    <cofactor evidence="1">
        <name>FAD</name>
        <dbReference type="ChEBI" id="CHEBI:57692"/>
    </cofactor>
</comment>
<dbReference type="Gene3D" id="2.40.30.10">
    <property type="entry name" value="Translation factors"/>
    <property type="match status" value="1"/>
</dbReference>
<dbReference type="PANTHER" id="PTHR47354:SF1">
    <property type="entry name" value="CARNITINE MONOOXYGENASE REDUCTASE SUBUNIT"/>
    <property type="match status" value="1"/>
</dbReference>
<dbReference type="AlphaFoldDB" id="A0A0M9WNM8"/>
<accession>A0A0M9WNM8</accession>
<proteinExistence type="predicted"/>
<dbReference type="Pfam" id="PF00175">
    <property type="entry name" value="NAD_binding_1"/>
    <property type="match status" value="1"/>
</dbReference>
<dbReference type="SUPFAM" id="SSF54292">
    <property type="entry name" value="2Fe-2S ferredoxin-like"/>
    <property type="match status" value="1"/>
</dbReference>
<dbReference type="SUPFAM" id="SSF52343">
    <property type="entry name" value="Ferredoxin reductase-like, C-terminal NADP-linked domain"/>
    <property type="match status" value="1"/>
</dbReference>